<gene>
    <name evidence="2" type="ORF">DC041_0002946</name>
</gene>
<proteinExistence type="predicted"/>
<reference evidence="2 3" key="1">
    <citation type="journal article" date="2019" name="PLoS Pathog.">
        <title>Genome sequence of the bovine parasite Schistosoma bovis Tanzania.</title>
        <authorList>
            <person name="Oey H."/>
            <person name="Zakrzewski M."/>
            <person name="Gobert G."/>
            <person name="Gravermann K."/>
            <person name="Stoye J."/>
            <person name="Jones M."/>
            <person name="Mcmanus D."/>
            <person name="Krause L."/>
        </authorList>
    </citation>
    <scope>NUCLEOTIDE SEQUENCE [LARGE SCALE GENOMIC DNA]</scope>
    <source>
        <strain evidence="2 3">TAN1997</strain>
    </source>
</reference>
<evidence type="ECO:0000313" key="3">
    <source>
        <dbReference type="Proteomes" id="UP000290809"/>
    </source>
</evidence>
<comment type="caution">
    <text evidence="2">The sequence shown here is derived from an EMBL/GenBank/DDBJ whole genome shotgun (WGS) entry which is preliminary data.</text>
</comment>
<evidence type="ECO:0000313" key="2">
    <source>
        <dbReference type="EMBL" id="RTG90009.1"/>
    </source>
</evidence>
<keyword evidence="1" id="KW-0812">Transmembrane</keyword>
<evidence type="ECO:0000256" key="1">
    <source>
        <dbReference type="SAM" id="Phobius"/>
    </source>
</evidence>
<feature type="transmembrane region" description="Helical" evidence="1">
    <location>
        <begin position="42"/>
        <end position="61"/>
    </location>
</feature>
<dbReference type="Proteomes" id="UP000290809">
    <property type="component" value="Unassembled WGS sequence"/>
</dbReference>
<dbReference type="AlphaFoldDB" id="A0A430QQN9"/>
<feature type="non-terminal residue" evidence="2">
    <location>
        <position position="1"/>
    </location>
</feature>
<keyword evidence="1" id="KW-1133">Transmembrane helix</keyword>
<sequence length="119" mass="13481">GIERDQAKMVINIIGEKGTLTVSGLLLLCFDFRENKPNQVELYVSSVNIVYTYFVTLLYGIERDQAKMVINIIGEKGTLTVSGLLLLCFDFRENKPNQVELYVSSVNIVYTYFVTLLCV</sequence>
<name>A0A430QQN9_SCHBO</name>
<keyword evidence="1" id="KW-0472">Membrane</keyword>
<organism evidence="2 3">
    <name type="scientific">Schistosoma bovis</name>
    <name type="common">Blood fluke</name>
    <dbReference type="NCBI Taxonomy" id="6184"/>
    <lineage>
        <taxon>Eukaryota</taxon>
        <taxon>Metazoa</taxon>
        <taxon>Spiralia</taxon>
        <taxon>Lophotrochozoa</taxon>
        <taxon>Platyhelminthes</taxon>
        <taxon>Trematoda</taxon>
        <taxon>Digenea</taxon>
        <taxon>Strigeidida</taxon>
        <taxon>Schistosomatoidea</taxon>
        <taxon>Schistosomatidae</taxon>
        <taxon>Schistosoma</taxon>
    </lineage>
</organism>
<keyword evidence="3" id="KW-1185">Reference proteome</keyword>
<dbReference type="EMBL" id="QMKO01001468">
    <property type="protein sequence ID" value="RTG90009.1"/>
    <property type="molecule type" value="Genomic_DNA"/>
</dbReference>
<protein>
    <submittedName>
        <fullName evidence="2">Uncharacterized protein</fullName>
    </submittedName>
</protein>
<accession>A0A430QQN9</accession>